<reference evidence="1 2" key="1">
    <citation type="journal article" date="2008" name="Proc. Natl. Acad. Sci. U.S.A.">
        <title>Niche adaptation and genome expansion in the chlorophyll d-producing cyanobacterium Acaryochloris marina.</title>
        <authorList>
            <person name="Swingley W.D."/>
            <person name="Chen M."/>
            <person name="Cheung P.C."/>
            <person name="Conrad A.L."/>
            <person name="Dejesa L.C."/>
            <person name="Hao J."/>
            <person name="Honchak B.M."/>
            <person name="Karbach L.E."/>
            <person name="Kurdoglu A."/>
            <person name="Lahiri S."/>
            <person name="Mastrian S.D."/>
            <person name="Miyashita H."/>
            <person name="Page L."/>
            <person name="Ramakrishna P."/>
            <person name="Satoh S."/>
            <person name="Sattley W.M."/>
            <person name="Shimada Y."/>
            <person name="Taylor H.L."/>
            <person name="Tomo T."/>
            <person name="Tsuchiya T."/>
            <person name="Wang Z.T."/>
            <person name="Raymond J."/>
            <person name="Mimuro M."/>
            <person name="Blankenship R.E."/>
            <person name="Touchman J.W."/>
        </authorList>
    </citation>
    <scope>NUCLEOTIDE SEQUENCE [LARGE SCALE GENOMIC DNA]</scope>
    <source>
        <strain evidence="2">MBIC 11017</strain>
    </source>
</reference>
<dbReference type="HOGENOM" id="CLU_145264_0_0_3"/>
<dbReference type="SUPFAM" id="SSF46689">
    <property type="entry name" value="Homeodomain-like"/>
    <property type="match status" value="1"/>
</dbReference>
<evidence type="ECO:0000313" key="1">
    <source>
        <dbReference type="EMBL" id="ABW31323.1"/>
    </source>
</evidence>
<dbReference type="Pfam" id="PF13384">
    <property type="entry name" value="HTH_23"/>
    <property type="match status" value="1"/>
</dbReference>
<protein>
    <submittedName>
        <fullName evidence="1">Transposase, putative</fullName>
    </submittedName>
</protein>
<dbReference type="RefSeq" id="WP_012166497.1">
    <property type="nucleotide sequence ID" value="NC_009925.1"/>
</dbReference>
<organism evidence="1 2">
    <name type="scientific">Acaryochloris marina (strain MBIC 11017)</name>
    <dbReference type="NCBI Taxonomy" id="329726"/>
    <lineage>
        <taxon>Bacteria</taxon>
        <taxon>Bacillati</taxon>
        <taxon>Cyanobacteriota</taxon>
        <taxon>Cyanophyceae</taxon>
        <taxon>Acaryochloridales</taxon>
        <taxon>Acaryochloridaceae</taxon>
        <taxon>Acaryochloris</taxon>
    </lineage>
</organism>
<proteinExistence type="predicted"/>
<dbReference type="EMBL" id="CP000828">
    <property type="protein sequence ID" value="ABW31323.1"/>
    <property type="molecule type" value="Genomic_DNA"/>
</dbReference>
<dbReference type="InterPro" id="IPR009057">
    <property type="entry name" value="Homeodomain-like_sf"/>
</dbReference>
<evidence type="ECO:0000313" key="2">
    <source>
        <dbReference type="Proteomes" id="UP000000268"/>
    </source>
</evidence>
<sequence length="136" mass="16008">MGARLRTLLNSSEEQTLFELRTATTVPQRVKDRAAMIRLSHQGMYVEKIAALFQCNVRTARQTFHRWQQKGLGGLWDAPHPGAQRRWHPEDIEYLETCLRQEERTYNSQQLSRKLAKERNVHLSADRIRQILKKRG</sequence>
<dbReference type="KEGG" id="amr:AM1_6393"/>
<dbReference type="Proteomes" id="UP000000268">
    <property type="component" value="Chromosome"/>
</dbReference>
<dbReference type="eggNOG" id="COG3415">
    <property type="taxonomic scope" value="Bacteria"/>
</dbReference>
<keyword evidence="2" id="KW-1185">Reference proteome</keyword>
<dbReference type="AlphaFoldDB" id="B0C8R1"/>
<dbReference type="STRING" id="329726.AM1_6393"/>
<gene>
    <name evidence="1" type="ordered locus">AM1_6393</name>
</gene>
<name>B0C8R1_ACAM1</name>
<accession>B0C8R1</accession>